<evidence type="ECO:0000256" key="8">
    <source>
        <dbReference type="SAM" id="Phobius"/>
    </source>
</evidence>
<dbReference type="RefSeq" id="WP_187258438.1">
    <property type="nucleotide sequence ID" value="NZ_JBHULF010000006.1"/>
</dbReference>
<dbReference type="InterPro" id="IPR035952">
    <property type="entry name" value="Rhomboid-like_sf"/>
</dbReference>
<keyword evidence="5 8" id="KW-1133">Transmembrane helix</keyword>
<feature type="transmembrane region" description="Helical" evidence="8">
    <location>
        <begin position="89"/>
        <end position="114"/>
    </location>
</feature>
<dbReference type="Proteomes" id="UP000765802">
    <property type="component" value="Unassembled WGS sequence"/>
</dbReference>
<evidence type="ECO:0000256" key="4">
    <source>
        <dbReference type="ARBA" id="ARBA00022801"/>
    </source>
</evidence>
<evidence type="ECO:0000256" key="2">
    <source>
        <dbReference type="ARBA" id="ARBA00009045"/>
    </source>
</evidence>
<accession>A0ABR7MF12</accession>
<evidence type="ECO:0000256" key="3">
    <source>
        <dbReference type="ARBA" id="ARBA00022692"/>
    </source>
</evidence>
<gene>
    <name evidence="10" type="ORF">BC349_18850</name>
</gene>
<dbReference type="PANTHER" id="PTHR43731:SF14">
    <property type="entry name" value="PRESENILIN-ASSOCIATED RHOMBOID-LIKE PROTEIN, MITOCHONDRIAL"/>
    <property type="match status" value="1"/>
</dbReference>
<evidence type="ECO:0000256" key="5">
    <source>
        <dbReference type="ARBA" id="ARBA00022989"/>
    </source>
</evidence>
<feature type="transmembrane region" description="Helical" evidence="8">
    <location>
        <begin position="152"/>
        <end position="172"/>
    </location>
</feature>
<dbReference type="Pfam" id="PF01694">
    <property type="entry name" value="Rhomboid"/>
    <property type="match status" value="1"/>
</dbReference>
<feature type="domain" description="Peptidase S54 rhomboid" evidence="9">
    <location>
        <begin position="87"/>
        <end position="223"/>
    </location>
</feature>
<dbReference type="InterPro" id="IPR050925">
    <property type="entry name" value="Rhomboid_protease_S54"/>
</dbReference>
<dbReference type="EMBL" id="MBUA01000031">
    <property type="protein sequence ID" value="MBC6493119.1"/>
    <property type="molecule type" value="Genomic_DNA"/>
</dbReference>
<keyword evidence="4" id="KW-0378">Hydrolase</keyword>
<reference evidence="10 11" key="1">
    <citation type="submission" date="2016-07" db="EMBL/GenBank/DDBJ databases">
        <title>Genome analysis of Flavihumibacter stibioxidans YS-17.</title>
        <authorList>
            <person name="Shi K."/>
            <person name="Han Y."/>
            <person name="Wang G."/>
        </authorList>
    </citation>
    <scope>NUCLEOTIDE SEQUENCE [LARGE SCALE GENOMIC DNA]</scope>
    <source>
        <strain evidence="10 11">YS-17</strain>
    </source>
</reference>
<feature type="transmembrane region" description="Helical" evidence="8">
    <location>
        <begin position="235"/>
        <end position="254"/>
    </location>
</feature>
<organism evidence="10 11">
    <name type="scientific">Flavihumibacter stibioxidans</name>
    <dbReference type="NCBI Taxonomy" id="1834163"/>
    <lineage>
        <taxon>Bacteria</taxon>
        <taxon>Pseudomonadati</taxon>
        <taxon>Bacteroidota</taxon>
        <taxon>Chitinophagia</taxon>
        <taxon>Chitinophagales</taxon>
        <taxon>Chitinophagaceae</taxon>
        <taxon>Flavihumibacter</taxon>
    </lineage>
</organism>
<name>A0ABR7MF12_9BACT</name>
<protein>
    <recommendedName>
        <fullName evidence="9">Peptidase S54 rhomboid domain-containing protein</fullName>
    </recommendedName>
</protein>
<comment type="caution">
    <text evidence="10">The sequence shown here is derived from an EMBL/GenBank/DDBJ whole genome shotgun (WGS) entry which is preliminary data.</text>
</comment>
<feature type="transmembrane region" description="Helical" evidence="8">
    <location>
        <begin position="207"/>
        <end position="223"/>
    </location>
</feature>
<evidence type="ECO:0000256" key="7">
    <source>
        <dbReference type="SAM" id="MobiDB-lite"/>
    </source>
</evidence>
<evidence type="ECO:0000259" key="9">
    <source>
        <dbReference type="Pfam" id="PF01694"/>
    </source>
</evidence>
<keyword evidence="11" id="KW-1185">Reference proteome</keyword>
<dbReference type="Gene3D" id="1.20.1540.10">
    <property type="entry name" value="Rhomboid-like"/>
    <property type="match status" value="1"/>
</dbReference>
<evidence type="ECO:0000256" key="6">
    <source>
        <dbReference type="ARBA" id="ARBA00023136"/>
    </source>
</evidence>
<feature type="transmembrane region" description="Helical" evidence="8">
    <location>
        <begin position="184"/>
        <end position="201"/>
    </location>
</feature>
<sequence>MDNFNNNSDSSVYETNSQTEKASAQAHTESSTGTPAPFNTFGITTLIITINVLIYAAMVVSGVNWLSPDVEDMVKWGGNFRPETLDGGWFRLLTACFLHYGILHLLMNMYALYYIGRILEPTIGKLRFTTAYILSGVGGSVVSLYFNSYVVSAGASGAIFGMYGLYLALLTVKYIPMVRRKDELTSMIVFIVYNLAAGQAFKFDNAAHIGGLVSGFLIGRIYAHSISEPFNRSLLRNTTIGLTVGFLLIITMVFQTVTDHIGIYEEKMKRFAMLEKSALEVYGVNTENRENLLYELTERGVYYWNEAKQVLTEIERLDIPDELKQKNMSLQRYCDLRIKVYELTHRAISNDTDEFNSQIEKYNLEIEELVKKLTGA</sequence>
<comment type="subcellular location">
    <subcellularLocation>
        <location evidence="1">Membrane</location>
        <topology evidence="1">Multi-pass membrane protein</topology>
    </subcellularLocation>
</comment>
<keyword evidence="6 8" id="KW-0472">Membrane</keyword>
<dbReference type="InterPro" id="IPR022764">
    <property type="entry name" value="Peptidase_S54_rhomboid_dom"/>
</dbReference>
<comment type="similarity">
    <text evidence="2">Belongs to the peptidase S54 family.</text>
</comment>
<feature type="transmembrane region" description="Helical" evidence="8">
    <location>
        <begin position="126"/>
        <end position="146"/>
    </location>
</feature>
<evidence type="ECO:0000313" key="10">
    <source>
        <dbReference type="EMBL" id="MBC6493119.1"/>
    </source>
</evidence>
<proteinExistence type="inferred from homology"/>
<feature type="transmembrane region" description="Helical" evidence="8">
    <location>
        <begin position="41"/>
        <end position="66"/>
    </location>
</feature>
<evidence type="ECO:0000256" key="1">
    <source>
        <dbReference type="ARBA" id="ARBA00004141"/>
    </source>
</evidence>
<keyword evidence="3 8" id="KW-0812">Transmembrane</keyword>
<dbReference type="PANTHER" id="PTHR43731">
    <property type="entry name" value="RHOMBOID PROTEASE"/>
    <property type="match status" value="1"/>
</dbReference>
<dbReference type="SUPFAM" id="SSF144091">
    <property type="entry name" value="Rhomboid-like"/>
    <property type="match status" value="1"/>
</dbReference>
<evidence type="ECO:0000313" key="11">
    <source>
        <dbReference type="Proteomes" id="UP000765802"/>
    </source>
</evidence>
<feature type="region of interest" description="Disordered" evidence="7">
    <location>
        <begin position="1"/>
        <end position="33"/>
    </location>
</feature>